<evidence type="ECO:0000313" key="8">
    <source>
        <dbReference type="EMBL" id="KAJ7392387.1"/>
    </source>
</evidence>
<dbReference type="InterPro" id="IPR022409">
    <property type="entry name" value="PKD/Chitinase_dom"/>
</dbReference>
<keyword evidence="6" id="KW-0732">Signal</keyword>
<dbReference type="Gene3D" id="2.60.40.10">
    <property type="entry name" value="Immunoglobulins"/>
    <property type="match status" value="2"/>
</dbReference>
<dbReference type="PROSITE" id="PS50093">
    <property type="entry name" value="PKD"/>
    <property type="match status" value="4"/>
</dbReference>
<comment type="caution">
    <text evidence="8">The sequence shown here is derived from an EMBL/GenBank/DDBJ whole genome shotgun (WGS) entry which is preliminary data.</text>
</comment>
<evidence type="ECO:0000259" key="7">
    <source>
        <dbReference type="PROSITE" id="PS50093"/>
    </source>
</evidence>
<feature type="domain" description="PKD" evidence="7">
    <location>
        <begin position="383"/>
        <end position="442"/>
    </location>
</feature>
<accession>A0A9X0A2W2</accession>
<dbReference type="Proteomes" id="UP001163046">
    <property type="component" value="Unassembled WGS sequence"/>
</dbReference>
<gene>
    <name evidence="8" type="ORF">OS493_012049</name>
</gene>
<dbReference type="SUPFAM" id="SSF49899">
    <property type="entry name" value="Concanavalin A-like lectins/glucanases"/>
    <property type="match status" value="1"/>
</dbReference>
<evidence type="ECO:0000256" key="3">
    <source>
        <dbReference type="ARBA" id="ARBA00022737"/>
    </source>
</evidence>
<evidence type="ECO:0000256" key="5">
    <source>
        <dbReference type="ARBA" id="ARBA00023136"/>
    </source>
</evidence>
<dbReference type="Gene3D" id="2.60.120.200">
    <property type="match status" value="1"/>
</dbReference>
<dbReference type="OrthoDB" id="5967883at2759"/>
<dbReference type="CDD" id="cd00146">
    <property type="entry name" value="PKD"/>
    <property type="match status" value="1"/>
</dbReference>
<evidence type="ECO:0000313" key="9">
    <source>
        <dbReference type="Proteomes" id="UP001163046"/>
    </source>
</evidence>
<feature type="domain" description="PKD" evidence="7">
    <location>
        <begin position="847"/>
        <end position="909"/>
    </location>
</feature>
<dbReference type="InterPro" id="IPR035986">
    <property type="entry name" value="PKD_dom_sf"/>
</dbReference>
<dbReference type="EMBL" id="MU825401">
    <property type="protein sequence ID" value="KAJ7392387.1"/>
    <property type="molecule type" value="Genomic_DNA"/>
</dbReference>
<dbReference type="InterPro" id="IPR013783">
    <property type="entry name" value="Ig-like_fold"/>
</dbReference>
<proteinExistence type="predicted"/>
<dbReference type="Pfam" id="PF00801">
    <property type="entry name" value="PKD"/>
    <property type="match status" value="4"/>
</dbReference>
<dbReference type="Pfam" id="PF13385">
    <property type="entry name" value="Laminin_G_3"/>
    <property type="match status" value="1"/>
</dbReference>
<sequence length="2028" mass="227442">MNPELFCIVILLLQVLSDYETQGSLVVNSSQAYYQFCEFPVVPVAVYPLNNETGANDVSLHNAKGEQKGTVFSPGIHGEPNGSIEVQGRSDSYIELKKDAGNLNIKYSISILLYVYPMGSPGPIVNYKKDGHGVQIYESKYPRDSQTLAARVNERSKLGRTKVVQKIGILTRNQWHFIGMTYNYSSGLVKLWHNGHQVAFQNIGTIQIATQFDVRIGARQITNQFFRGRVACLQFYNTALTQRQIEKARIACKPFEPVSRIEMLVRHKDKYIEVNENISVEVHNDKGSKFSEYKYDLGDGSPIVTTDKDKIHHRYSKHGVFAVETKIYSRCRNETLRVTATVTVQKPLLLLGNLTLSCDPVPFPAALSAVLTSNRGNDFKCYWNFSDGYTAETDFADHGLKHKLTHAFNATGTYSLHVDCENRLSRAKVSTLVVVQTPIKGLVIDRITPKVYLSEFIVTWHVQSGSDINYTASFADKELEISKRPNDSIAWAWVRRQDHVGLGPYDVTVTATNQVSGILQAAETIWIETEVQPFVPIVIHSNKDIEVNETLVLFMTKINQENAANPSFRIDLGDDRDVMETRNLNTSISYSNYGDFFVAINASNNVSFYNTSIVIKVHKPVLLIEDLTVTTEPTIFLQTTVITVHIRRVSDVVCSALFDDIPNYRKEFDLRTESAWDPVRSLMDENIPDVRFLIKRNYTRVGVYSVIVTCTNRLSQKTASVDATVQEVVAGAHLIPIKPITLGNPINISLEISSGTNASLEIEFNGYKFHQKMTGLSTFHVINQDVYHFAGFYEFTVSVWNLVTTPIQIRGHVIVEIPIYGLEAYVIGGARDIEVNESVNIAVNLKNGSNPEFLFDFKDGSELFVTRSPVIEHKFNPHSLYVVKVTARNNVSQEFALLNIVVVKPVLALKCISVSTSPTAVNNAAKLVLYLSEGSDFFCQWQFGDEFSLNSSYQHLSFYVDGKTADKAPFQNLTFFVEHKYSSVGIFHILVSCQNRLSSEVASTKIAIQTLVEGLNILKVPAQIVGQEFQVFWSILSGTNATFKVNFTEGNVNSIYTSELEGFVRVVLATPGKFVIWVAAHNLVSPIQSRSAVIEAEVAVSNLTVDVTYESRDLEMDQNATFTAHLDVGTSPVFLFDFGDGNEFENKLGKISHKYGYKDIFFTQPNITYQVRVTAYNNVSSVVTSMNVTVYRPVLRLQKVKLTAYPSNVSENARIILTIEQGSDAQCVCDFGDGNIPRELALTEMVFLGADRTPLENFRNQSYHISHMYKKTSQYRLFIECGNRLSHKREVTEIVIQEPIADLEISNIRPQRFNESFVVSWQIANGTDVDFRILFANLSFQELGKSRNFTVTPNEYKAVGVFRVLVEAWNLVSRAVSRTTAIIQHPVYIQEVIPRIPQHGGSRGGHGFHRDHFPAGRDVTFTVFSQGTDLSYQWQIDNVVGKFVNETLIWHRFHRVGLHNLSVLAKNLISEARANITVVIHYAIEGPVLQSNSPQKRKRPIKFYLSAAQLGTDSCFSVDFGDGERSLYGHPGCKARNSTSNFTVISAVESVKFVHAYSEVGEYRVSLNASNEVSFVPVYTVVEVVHAPCASPDIDIENLGTSSSTASESFRSDPYNVRTHIQLECERTNQVKFKWKLLLLDKNGVQSNHQDNIILTERELNIPRKGLQYGLYEVHFTAQMALPNTGDKYRSTAIGYFRIVPSHLIAKIDGGNLVSRGFGKEVKIDASPSKDPDVDSAKDSGLHYTWLCRSIHTQFPNVVYPNLNLRTPYDTASQPAAPGTAHSTGCYGNGKFEFAGNNSVLSLDTTKMIEDETYVVFVIIRKGARRAHQYQVVEVVQGDPPVSRLDCKQNCADKVCPSRRFSLVASCFEGCIGRLIYEWQVYKNIGNDSVKSWQLEKDIGQNLAEVKDPTGPIFTLPKNVLEGASEYLIRLYGRRENGVKGKTENVFLTNEVPKGGACFGSPLRGDALVTKFHIWCEGWKDPDMPLSYEYSYRNDEGKLVLFYYGPHNSTLSELPLGNPARNYTLEIT</sequence>
<feature type="signal peptide" evidence="6">
    <location>
        <begin position="1"/>
        <end position="17"/>
    </location>
</feature>
<dbReference type="PANTHER" id="PTHR46730:SF1">
    <property type="entry name" value="PLAT DOMAIN-CONTAINING PROTEIN"/>
    <property type="match status" value="1"/>
</dbReference>
<evidence type="ECO:0000256" key="1">
    <source>
        <dbReference type="ARBA" id="ARBA00004141"/>
    </source>
</evidence>
<organism evidence="8 9">
    <name type="scientific">Desmophyllum pertusum</name>
    <dbReference type="NCBI Taxonomy" id="174260"/>
    <lineage>
        <taxon>Eukaryota</taxon>
        <taxon>Metazoa</taxon>
        <taxon>Cnidaria</taxon>
        <taxon>Anthozoa</taxon>
        <taxon>Hexacorallia</taxon>
        <taxon>Scleractinia</taxon>
        <taxon>Caryophylliina</taxon>
        <taxon>Caryophylliidae</taxon>
        <taxon>Desmophyllum</taxon>
    </lineage>
</organism>
<keyword evidence="9" id="KW-1185">Reference proteome</keyword>
<evidence type="ECO:0000256" key="4">
    <source>
        <dbReference type="ARBA" id="ARBA00022989"/>
    </source>
</evidence>
<dbReference type="GO" id="GO:0005261">
    <property type="term" value="F:monoatomic cation channel activity"/>
    <property type="evidence" value="ECO:0007669"/>
    <property type="project" value="TreeGrafter"/>
</dbReference>
<dbReference type="PANTHER" id="PTHR46730">
    <property type="entry name" value="POLYCYSTIN-1"/>
    <property type="match status" value="1"/>
</dbReference>
<dbReference type="SUPFAM" id="SSF49299">
    <property type="entry name" value="PKD domain"/>
    <property type="match status" value="7"/>
</dbReference>
<keyword evidence="5" id="KW-0472">Membrane</keyword>
<evidence type="ECO:0000256" key="2">
    <source>
        <dbReference type="ARBA" id="ARBA00022692"/>
    </source>
</evidence>
<dbReference type="GO" id="GO:0006816">
    <property type="term" value="P:calcium ion transport"/>
    <property type="evidence" value="ECO:0007669"/>
    <property type="project" value="TreeGrafter"/>
</dbReference>
<dbReference type="GO" id="GO:0005886">
    <property type="term" value="C:plasma membrane"/>
    <property type="evidence" value="ECO:0007669"/>
    <property type="project" value="TreeGrafter"/>
</dbReference>
<dbReference type="InterPro" id="IPR000601">
    <property type="entry name" value="PKD_dom"/>
</dbReference>
<evidence type="ECO:0000256" key="6">
    <source>
        <dbReference type="SAM" id="SignalP"/>
    </source>
</evidence>
<name>A0A9X0A2W2_9CNID</name>
<feature type="chain" id="PRO_5040760842" description="PKD domain-containing protein" evidence="6">
    <location>
        <begin position="18"/>
        <end position="2028"/>
    </location>
</feature>
<dbReference type="InterPro" id="IPR013320">
    <property type="entry name" value="ConA-like_dom_sf"/>
</dbReference>
<reference evidence="8" key="1">
    <citation type="submission" date="2023-01" db="EMBL/GenBank/DDBJ databases">
        <title>Genome assembly of the deep-sea coral Lophelia pertusa.</title>
        <authorList>
            <person name="Herrera S."/>
            <person name="Cordes E."/>
        </authorList>
    </citation>
    <scope>NUCLEOTIDE SEQUENCE</scope>
    <source>
        <strain evidence="8">USNM1676648</strain>
        <tissue evidence="8">Polyp</tissue>
    </source>
</reference>
<dbReference type="SMART" id="SM00089">
    <property type="entry name" value="PKD"/>
    <property type="match status" value="8"/>
</dbReference>
<keyword evidence="3" id="KW-0677">Repeat</keyword>
<dbReference type="Pfam" id="PF02010">
    <property type="entry name" value="REJ"/>
    <property type="match status" value="1"/>
</dbReference>
<keyword evidence="2" id="KW-0812">Transmembrane</keyword>
<feature type="domain" description="PKD" evidence="7">
    <location>
        <begin position="287"/>
        <end position="344"/>
    </location>
</feature>
<feature type="domain" description="PKD" evidence="7">
    <location>
        <begin position="1486"/>
        <end position="1574"/>
    </location>
</feature>
<protein>
    <recommendedName>
        <fullName evidence="7">PKD domain-containing protein</fullName>
    </recommendedName>
</protein>
<dbReference type="InterPro" id="IPR002859">
    <property type="entry name" value="PKD/REJ-like"/>
</dbReference>
<keyword evidence="4" id="KW-1133">Transmembrane helix</keyword>
<comment type="subcellular location">
    <subcellularLocation>
        <location evidence="1">Membrane</location>
        <topology evidence="1">Multi-pass membrane protein</topology>
    </subcellularLocation>
</comment>